<feature type="chain" id="PRO_5021904744" description="DUF4810 domain-containing protein" evidence="1">
    <location>
        <begin position="21"/>
        <end position="127"/>
    </location>
</feature>
<comment type="caution">
    <text evidence="2">The sequence shown here is derived from an EMBL/GenBank/DDBJ whole genome shotgun (WGS) entry which is preliminary data.</text>
</comment>
<reference evidence="2 3" key="1">
    <citation type="submission" date="2019-06" db="EMBL/GenBank/DDBJ databases">
        <title>Genomic Encyclopedia of Type Strains, Phase IV (KMG-V): Genome sequencing to study the core and pangenomes of soil and plant-associated prokaryotes.</title>
        <authorList>
            <person name="Whitman W."/>
        </authorList>
    </citation>
    <scope>NUCLEOTIDE SEQUENCE [LARGE SCALE GENOMIC DNA]</scope>
    <source>
        <strain evidence="2 3">BR 11865</strain>
    </source>
</reference>
<keyword evidence="1" id="KW-0732">Signal</keyword>
<keyword evidence="3" id="KW-1185">Reference proteome</keyword>
<dbReference type="Proteomes" id="UP000316545">
    <property type="component" value="Unassembled WGS sequence"/>
</dbReference>
<proteinExistence type="predicted"/>
<organism evidence="2 3">
    <name type="scientific">Nitrospirillum amazonense</name>
    <dbReference type="NCBI Taxonomy" id="28077"/>
    <lineage>
        <taxon>Bacteria</taxon>
        <taxon>Pseudomonadati</taxon>
        <taxon>Pseudomonadota</taxon>
        <taxon>Alphaproteobacteria</taxon>
        <taxon>Rhodospirillales</taxon>
        <taxon>Azospirillaceae</taxon>
        <taxon>Nitrospirillum</taxon>
    </lineage>
</organism>
<feature type="signal peptide" evidence="1">
    <location>
        <begin position="1"/>
        <end position="20"/>
    </location>
</feature>
<evidence type="ECO:0008006" key="4">
    <source>
        <dbReference type="Google" id="ProtNLM"/>
    </source>
</evidence>
<gene>
    <name evidence="2" type="ORF">FBZ88_12553</name>
</gene>
<dbReference type="InterPro" id="IPR014508">
    <property type="entry name" value="UCP020555_TPR-like"/>
</dbReference>
<accession>A0A560F746</accession>
<dbReference type="Pfam" id="PF16068">
    <property type="entry name" value="DUF4810"/>
    <property type="match status" value="1"/>
</dbReference>
<dbReference type="EMBL" id="VITO01000025">
    <property type="protein sequence ID" value="TWB17385.1"/>
    <property type="molecule type" value="Genomic_DNA"/>
</dbReference>
<dbReference type="AlphaFoldDB" id="A0A560F746"/>
<name>A0A560F746_9PROT</name>
<evidence type="ECO:0000313" key="2">
    <source>
        <dbReference type="EMBL" id="TWB17385.1"/>
    </source>
</evidence>
<dbReference type="PIRSF" id="PIRSF020555">
    <property type="entry name" value="UCP020555"/>
    <property type="match status" value="1"/>
</dbReference>
<evidence type="ECO:0000313" key="3">
    <source>
        <dbReference type="Proteomes" id="UP000316545"/>
    </source>
</evidence>
<evidence type="ECO:0000256" key="1">
    <source>
        <dbReference type="SAM" id="SignalP"/>
    </source>
</evidence>
<sequence>MKKGGILLLALAGAALSACASGPKYNWGEYSSGLLDYYQDPKTEAAYVKDLDTIITTPDPKGKKVPPGIYAEAGYMAMQKGDTQKAVDLFNREKAAWPESASFMDKAIANAKAGTKPQQQVSAVPVS</sequence>
<dbReference type="PROSITE" id="PS51257">
    <property type="entry name" value="PROKAR_LIPOPROTEIN"/>
    <property type="match status" value="1"/>
</dbReference>
<protein>
    <recommendedName>
        <fullName evidence="4">DUF4810 domain-containing protein</fullName>
    </recommendedName>
</protein>